<feature type="transmembrane region" description="Helical" evidence="1">
    <location>
        <begin position="102"/>
        <end position="120"/>
    </location>
</feature>
<comment type="caution">
    <text evidence="3">The sequence shown here is derived from an EMBL/GenBank/DDBJ whole genome shotgun (WGS) entry which is preliminary data.</text>
</comment>
<reference evidence="3 4" key="1">
    <citation type="journal article" date="2022" name="BMC Genomics">
        <title>Comparative genome analysis of mycobacteria focusing on tRNA and non-coding RNA.</title>
        <authorList>
            <person name="Behra P.R.K."/>
            <person name="Pettersson B.M.F."/>
            <person name="Ramesh M."/>
            <person name="Das S."/>
            <person name="Dasgupta S."/>
            <person name="Kirsebom L.A."/>
        </authorList>
    </citation>
    <scope>NUCLEOTIDE SEQUENCE [LARGE SCALE GENOMIC DNA]</scope>
    <source>
        <strain evidence="3 4">DSM 44078</strain>
    </source>
</reference>
<keyword evidence="1" id="KW-1133">Transmembrane helix</keyword>
<dbReference type="PROSITE" id="PS50887">
    <property type="entry name" value="GGDEF"/>
    <property type="match status" value="1"/>
</dbReference>
<dbReference type="PANTHER" id="PTHR45138">
    <property type="entry name" value="REGULATORY COMPONENTS OF SENSORY TRANSDUCTION SYSTEM"/>
    <property type="match status" value="1"/>
</dbReference>
<protein>
    <submittedName>
        <fullName evidence="3">GGDEF domain-containing protein</fullName>
    </submittedName>
</protein>
<name>A0ABT3C867_9MYCO</name>
<dbReference type="CDD" id="cd01949">
    <property type="entry name" value="GGDEF"/>
    <property type="match status" value="1"/>
</dbReference>
<evidence type="ECO:0000313" key="4">
    <source>
        <dbReference type="Proteomes" id="UP001526201"/>
    </source>
</evidence>
<evidence type="ECO:0000259" key="2">
    <source>
        <dbReference type="PROSITE" id="PS50887"/>
    </source>
</evidence>
<dbReference type="SUPFAM" id="SSF55073">
    <property type="entry name" value="Nucleotide cyclase"/>
    <property type="match status" value="1"/>
</dbReference>
<feature type="transmembrane region" description="Helical" evidence="1">
    <location>
        <begin position="182"/>
        <end position="203"/>
    </location>
</feature>
<dbReference type="InterPro" id="IPR050469">
    <property type="entry name" value="Diguanylate_Cyclase"/>
</dbReference>
<dbReference type="Proteomes" id="UP001526201">
    <property type="component" value="Unassembled WGS sequence"/>
</dbReference>
<proteinExistence type="predicted"/>
<gene>
    <name evidence="3" type="ORF">H7J73_06270</name>
</gene>
<evidence type="ECO:0000313" key="3">
    <source>
        <dbReference type="EMBL" id="MCV7225635.1"/>
    </source>
</evidence>
<keyword evidence="4" id="KW-1185">Reference proteome</keyword>
<feature type="transmembrane region" description="Helical" evidence="1">
    <location>
        <begin position="126"/>
        <end position="144"/>
    </location>
</feature>
<dbReference type="NCBIfam" id="TIGR00254">
    <property type="entry name" value="GGDEF"/>
    <property type="match status" value="1"/>
</dbReference>
<keyword evidence="1" id="KW-0472">Membrane</keyword>
<feature type="domain" description="GGDEF" evidence="2">
    <location>
        <begin position="240"/>
        <end position="372"/>
    </location>
</feature>
<dbReference type="Gene3D" id="3.30.70.270">
    <property type="match status" value="1"/>
</dbReference>
<feature type="transmembrane region" description="Helical" evidence="1">
    <location>
        <begin position="151"/>
        <end position="170"/>
    </location>
</feature>
<feature type="transmembrane region" description="Helical" evidence="1">
    <location>
        <begin position="48"/>
        <end position="68"/>
    </location>
</feature>
<dbReference type="InterPro" id="IPR000160">
    <property type="entry name" value="GGDEF_dom"/>
</dbReference>
<keyword evidence="1" id="KW-0812">Transmembrane</keyword>
<accession>A0ABT3C867</accession>
<sequence length="374" mass="39831">MCWGRASLLNGAETVTVTLLKRWWQQPTHYDWLSGYLHARRMSGAARCMMASISLTLSLCLVALLTSADGAVGAVPVGMTWTAFAGGMFGVALWVTRWPTRAQSLAFAVVTNTSIALACLAHPNPLAGLVGCIAFATSGAYIAFFHTSKYVFYNFAVAAGVALYQAIRLARAGHLAMAAVDLFLVLQVNIALPMAITVLIRALGNDLAHADRDPLTGLLNRRAFQQKALGLLLARPAPNMFLLVVVVDLDNFKSLNDRHGHAAGDQALVQVANALRASTRDTAITARSGGEEFIVVDTSYASDPGPLATRICNAIANLPIPVTASIGTACAPLHDAQDGEHQALIDGLVTAADQAMYRAKRFGGNRFHHHGTMN</sequence>
<evidence type="ECO:0000256" key="1">
    <source>
        <dbReference type="SAM" id="Phobius"/>
    </source>
</evidence>
<dbReference type="EMBL" id="JACKTY010000018">
    <property type="protein sequence ID" value="MCV7225635.1"/>
    <property type="molecule type" value="Genomic_DNA"/>
</dbReference>
<organism evidence="3 4">
    <name type="scientific">Mycolicibacterium komossense</name>
    <dbReference type="NCBI Taxonomy" id="1779"/>
    <lineage>
        <taxon>Bacteria</taxon>
        <taxon>Bacillati</taxon>
        <taxon>Actinomycetota</taxon>
        <taxon>Actinomycetes</taxon>
        <taxon>Mycobacteriales</taxon>
        <taxon>Mycobacteriaceae</taxon>
        <taxon>Mycolicibacterium</taxon>
    </lineage>
</organism>
<feature type="transmembrane region" description="Helical" evidence="1">
    <location>
        <begin position="74"/>
        <end position="95"/>
    </location>
</feature>
<dbReference type="PANTHER" id="PTHR45138:SF9">
    <property type="entry name" value="DIGUANYLATE CYCLASE DGCM-RELATED"/>
    <property type="match status" value="1"/>
</dbReference>
<dbReference type="SMART" id="SM00267">
    <property type="entry name" value="GGDEF"/>
    <property type="match status" value="1"/>
</dbReference>
<dbReference type="Pfam" id="PF00990">
    <property type="entry name" value="GGDEF"/>
    <property type="match status" value="1"/>
</dbReference>
<dbReference type="InterPro" id="IPR043128">
    <property type="entry name" value="Rev_trsase/Diguanyl_cyclase"/>
</dbReference>
<dbReference type="InterPro" id="IPR029787">
    <property type="entry name" value="Nucleotide_cyclase"/>
</dbReference>